<protein>
    <recommendedName>
        <fullName evidence="3">Inosine/uridine-preferring nucleoside hydrolase domain-containing protein</fullName>
    </recommendedName>
</protein>
<dbReference type="InterPro" id="IPR052775">
    <property type="entry name" value="IUN_hydrolase"/>
</dbReference>
<dbReference type="Proteomes" id="UP000828390">
    <property type="component" value="Unassembled WGS sequence"/>
</dbReference>
<gene>
    <name evidence="4" type="ORF">DPMN_094662</name>
</gene>
<evidence type="ECO:0000313" key="4">
    <source>
        <dbReference type="EMBL" id="KAH3852163.1"/>
    </source>
</evidence>
<keyword evidence="2" id="KW-0812">Transmembrane</keyword>
<reference evidence="4" key="2">
    <citation type="submission" date="2020-11" db="EMBL/GenBank/DDBJ databases">
        <authorList>
            <person name="McCartney M.A."/>
            <person name="Auch B."/>
            <person name="Kono T."/>
            <person name="Mallez S."/>
            <person name="Becker A."/>
            <person name="Gohl D.M."/>
            <person name="Silverstein K.A.T."/>
            <person name="Koren S."/>
            <person name="Bechman K.B."/>
            <person name="Herman A."/>
            <person name="Abrahante J.E."/>
            <person name="Garbe J."/>
        </authorList>
    </citation>
    <scope>NUCLEOTIDE SEQUENCE</scope>
    <source>
        <strain evidence="4">Duluth1</strain>
        <tissue evidence="4">Whole animal</tissue>
    </source>
</reference>
<dbReference type="EMBL" id="JAIWYP010000003">
    <property type="protein sequence ID" value="KAH3852163.1"/>
    <property type="molecule type" value="Genomic_DNA"/>
</dbReference>
<name>A0A9D4R2V5_DREPO</name>
<accession>A0A9D4R2V5</accession>
<evidence type="ECO:0000313" key="5">
    <source>
        <dbReference type="Proteomes" id="UP000828390"/>
    </source>
</evidence>
<proteinExistence type="inferred from homology"/>
<dbReference type="PANTHER" id="PTHR46190:SF1">
    <property type="entry name" value="SI:CH211-201H21.5"/>
    <property type="match status" value="1"/>
</dbReference>
<sequence>MMKSKYIIDVDTGVDDAQALMLALSRPDVDVIAITCVSGNVPLDQVVLNTLKVLTVWERLDVSCTFLFTLALQFVVFRLIYLISTLS</sequence>
<dbReference type="Pfam" id="PF01156">
    <property type="entry name" value="IU_nuc_hydro"/>
    <property type="match status" value="1"/>
</dbReference>
<dbReference type="AlphaFoldDB" id="A0A9D4R2V5"/>
<comment type="caution">
    <text evidence="4">The sequence shown here is derived from an EMBL/GenBank/DDBJ whole genome shotgun (WGS) entry which is preliminary data.</text>
</comment>
<dbReference type="GO" id="GO:0016799">
    <property type="term" value="F:hydrolase activity, hydrolyzing N-glycosyl compounds"/>
    <property type="evidence" value="ECO:0007669"/>
    <property type="project" value="InterPro"/>
</dbReference>
<organism evidence="4 5">
    <name type="scientific">Dreissena polymorpha</name>
    <name type="common">Zebra mussel</name>
    <name type="synonym">Mytilus polymorpha</name>
    <dbReference type="NCBI Taxonomy" id="45954"/>
    <lineage>
        <taxon>Eukaryota</taxon>
        <taxon>Metazoa</taxon>
        <taxon>Spiralia</taxon>
        <taxon>Lophotrochozoa</taxon>
        <taxon>Mollusca</taxon>
        <taxon>Bivalvia</taxon>
        <taxon>Autobranchia</taxon>
        <taxon>Heteroconchia</taxon>
        <taxon>Euheterodonta</taxon>
        <taxon>Imparidentia</taxon>
        <taxon>Neoheterodontei</taxon>
        <taxon>Myida</taxon>
        <taxon>Dreissenoidea</taxon>
        <taxon>Dreissenidae</taxon>
        <taxon>Dreissena</taxon>
    </lineage>
</organism>
<feature type="domain" description="Inosine/uridine-preferring nucleoside hydrolase" evidence="3">
    <location>
        <begin position="7"/>
        <end position="58"/>
    </location>
</feature>
<dbReference type="SUPFAM" id="SSF53590">
    <property type="entry name" value="Nucleoside hydrolase"/>
    <property type="match status" value="1"/>
</dbReference>
<dbReference type="InterPro" id="IPR001910">
    <property type="entry name" value="Inosine/uridine_hydrolase_dom"/>
</dbReference>
<feature type="transmembrane region" description="Helical" evidence="2">
    <location>
        <begin position="62"/>
        <end position="83"/>
    </location>
</feature>
<dbReference type="Gene3D" id="3.90.245.10">
    <property type="entry name" value="Ribonucleoside hydrolase-like"/>
    <property type="match status" value="1"/>
</dbReference>
<dbReference type="InterPro" id="IPR036452">
    <property type="entry name" value="Ribo_hydro-like"/>
</dbReference>
<keyword evidence="2" id="KW-1133">Transmembrane helix</keyword>
<reference evidence="4" key="1">
    <citation type="journal article" date="2019" name="bioRxiv">
        <title>The Genome of the Zebra Mussel, Dreissena polymorpha: A Resource for Invasive Species Research.</title>
        <authorList>
            <person name="McCartney M.A."/>
            <person name="Auch B."/>
            <person name="Kono T."/>
            <person name="Mallez S."/>
            <person name="Zhang Y."/>
            <person name="Obille A."/>
            <person name="Becker A."/>
            <person name="Abrahante J.E."/>
            <person name="Garbe J."/>
            <person name="Badalamenti J.P."/>
            <person name="Herman A."/>
            <person name="Mangelson H."/>
            <person name="Liachko I."/>
            <person name="Sullivan S."/>
            <person name="Sone E.D."/>
            <person name="Koren S."/>
            <person name="Silverstein K.A.T."/>
            <person name="Beckman K.B."/>
            <person name="Gohl D.M."/>
        </authorList>
    </citation>
    <scope>NUCLEOTIDE SEQUENCE</scope>
    <source>
        <strain evidence="4">Duluth1</strain>
        <tissue evidence="4">Whole animal</tissue>
    </source>
</reference>
<keyword evidence="2" id="KW-0472">Membrane</keyword>
<dbReference type="PANTHER" id="PTHR46190">
    <property type="entry name" value="SI:CH211-201H21.5-RELATED"/>
    <property type="match status" value="1"/>
</dbReference>
<comment type="similarity">
    <text evidence="1">Belongs to the IUNH family.</text>
</comment>
<evidence type="ECO:0000256" key="2">
    <source>
        <dbReference type="SAM" id="Phobius"/>
    </source>
</evidence>
<evidence type="ECO:0000256" key="1">
    <source>
        <dbReference type="ARBA" id="ARBA00009176"/>
    </source>
</evidence>
<keyword evidence="5" id="KW-1185">Reference proteome</keyword>
<evidence type="ECO:0000259" key="3">
    <source>
        <dbReference type="Pfam" id="PF01156"/>
    </source>
</evidence>